<dbReference type="InterPro" id="IPR036412">
    <property type="entry name" value="HAD-like_sf"/>
</dbReference>
<sequence>MRATPIRLVLFDLDDVLYDYDRARRIRHLAAATGLAEAAIERAIWTEGVEDAADAGAFADVPPYLAAWSAALGVKVDLDLWTAARRVAMTPIEGSLALARRLADAGTTVAILTNNGPAVHAMRERLVPEAAALAGGRFLVSSAFGTRKPDPAVYLRALDRLGFAPDETLFVDDRADNVAGARDAGLDGHRFVGPDGLAAALAARDLPQPGADRPRSHRA</sequence>
<evidence type="ECO:0000313" key="1">
    <source>
        <dbReference type="EMBL" id="TDP83421.1"/>
    </source>
</evidence>
<dbReference type="PANTHER" id="PTHR43611:SF3">
    <property type="entry name" value="FLAVIN MONONUCLEOTIDE HYDROLASE 1, CHLOROPLATIC"/>
    <property type="match status" value="1"/>
</dbReference>
<dbReference type="Gene3D" id="3.40.50.1000">
    <property type="entry name" value="HAD superfamily/HAD-like"/>
    <property type="match status" value="1"/>
</dbReference>
<reference evidence="1 2" key="1">
    <citation type="submission" date="2019-03" db="EMBL/GenBank/DDBJ databases">
        <title>Genomic Encyclopedia of Type Strains, Phase IV (KMG-IV): sequencing the most valuable type-strain genomes for metagenomic binning, comparative biology and taxonomic classification.</title>
        <authorList>
            <person name="Goeker M."/>
        </authorList>
    </citation>
    <scope>NUCLEOTIDE SEQUENCE [LARGE SCALE GENOMIC DNA]</scope>
    <source>
        <strain evidence="1 2">DSM 102969</strain>
    </source>
</reference>
<dbReference type="GO" id="GO:0016787">
    <property type="term" value="F:hydrolase activity"/>
    <property type="evidence" value="ECO:0007669"/>
    <property type="project" value="UniProtKB-KW"/>
</dbReference>
<dbReference type="AlphaFoldDB" id="A0A4R6RBB2"/>
<protein>
    <submittedName>
        <fullName evidence="1">Putative hydrolase of the HAD superfamily</fullName>
    </submittedName>
</protein>
<dbReference type="SUPFAM" id="SSF56784">
    <property type="entry name" value="HAD-like"/>
    <property type="match status" value="1"/>
</dbReference>
<keyword evidence="2" id="KW-1185">Reference proteome</keyword>
<comment type="caution">
    <text evidence="1">The sequence shown here is derived from an EMBL/GenBank/DDBJ whole genome shotgun (WGS) entry which is preliminary data.</text>
</comment>
<organism evidence="1 2">
    <name type="scientific">Oharaeibacter diazotrophicus</name>
    <dbReference type="NCBI Taxonomy" id="1920512"/>
    <lineage>
        <taxon>Bacteria</taxon>
        <taxon>Pseudomonadati</taxon>
        <taxon>Pseudomonadota</taxon>
        <taxon>Alphaproteobacteria</taxon>
        <taxon>Hyphomicrobiales</taxon>
        <taxon>Pleomorphomonadaceae</taxon>
        <taxon>Oharaeibacter</taxon>
    </lineage>
</organism>
<dbReference type="RefSeq" id="WP_165644370.1">
    <property type="nucleotide sequence ID" value="NZ_BSPM01000009.1"/>
</dbReference>
<dbReference type="InterPro" id="IPR006439">
    <property type="entry name" value="HAD-SF_hydro_IA"/>
</dbReference>
<keyword evidence="1" id="KW-0378">Hydrolase</keyword>
<dbReference type="EMBL" id="SNXY01000009">
    <property type="protein sequence ID" value="TDP83421.1"/>
    <property type="molecule type" value="Genomic_DNA"/>
</dbReference>
<dbReference type="Pfam" id="PF00702">
    <property type="entry name" value="Hydrolase"/>
    <property type="match status" value="1"/>
</dbReference>
<accession>A0A4R6RBB2</accession>
<dbReference type="NCBIfam" id="TIGR01509">
    <property type="entry name" value="HAD-SF-IA-v3"/>
    <property type="match status" value="1"/>
</dbReference>
<name>A0A4R6RBB2_9HYPH</name>
<dbReference type="SFLD" id="SFLDS00003">
    <property type="entry name" value="Haloacid_Dehalogenase"/>
    <property type="match status" value="1"/>
</dbReference>
<dbReference type="SFLD" id="SFLDG01129">
    <property type="entry name" value="C1.5:_HAD__Beta-PGM__Phosphata"/>
    <property type="match status" value="1"/>
</dbReference>
<dbReference type="PANTHER" id="PTHR43611">
    <property type="entry name" value="ALPHA-D-GLUCOSE 1-PHOSPHATE PHOSPHATASE"/>
    <property type="match status" value="1"/>
</dbReference>
<proteinExistence type="predicted"/>
<dbReference type="Proteomes" id="UP000294547">
    <property type="component" value="Unassembled WGS sequence"/>
</dbReference>
<evidence type="ECO:0000313" key="2">
    <source>
        <dbReference type="Proteomes" id="UP000294547"/>
    </source>
</evidence>
<gene>
    <name evidence="1" type="ORF">EDD54_3383</name>
</gene>
<dbReference type="InterPro" id="IPR023214">
    <property type="entry name" value="HAD_sf"/>
</dbReference>